<keyword evidence="2" id="KW-0238">DNA-binding</keyword>
<evidence type="ECO:0000256" key="3">
    <source>
        <dbReference type="ARBA" id="ARBA00023163"/>
    </source>
</evidence>
<dbReference type="EMBL" id="JAKZBV010000001">
    <property type="protein sequence ID" value="MCH6470147.1"/>
    <property type="molecule type" value="Genomic_DNA"/>
</dbReference>
<dbReference type="SUPFAM" id="SSF53822">
    <property type="entry name" value="Periplasmic binding protein-like I"/>
    <property type="match status" value="1"/>
</dbReference>
<protein>
    <submittedName>
        <fullName evidence="5">LacI family transcriptional regulator</fullName>
    </submittedName>
</protein>
<evidence type="ECO:0000259" key="4">
    <source>
        <dbReference type="PROSITE" id="PS50932"/>
    </source>
</evidence>
<evidence type="ECO:0000256" key="1">
    <source>
        <dbReference type="ARBA" id="ARBA00023015"/>
    </source>
</evidence>
<dbReference type="RefSeq" id="WP_241053666.1">
    <property type="nucleotide sequence ID" value="NZ_JAKZBV010000001.1"/>
</dbReference>
<dbReference type="Proteomes" id="UP001202922">
    <property type="component" value="Unassembled WGS sequence"/>
</dbReference>
<gene>
    <name evidence="5" type="ORF">L0M17_09190</name>
</gene>
<organism evidence="5 6">
    <name type="scientific">Sinomonas terrae</name>
    <dbReference type="NCBI Taxonomy" id="2908838"/>
    <lineage>
        <taxon>Bacteria</taxon>
        <taxon>Bacillati</taxon>
        <taxon>Actinomycetota</taxon>
        <taxon>Actinomycetes</taxon>
        <taxon>Micrococcales</taxon>
        <taxon>Micrococcaceae</taxon>
        <taxon>Sinomonas</taxon>
    </lineage>
</organism>
<dbReference type="Pfam" id="PF00356">
    <property type="entry name" value="LacI"/>
    <property type="match status" value="1"/>
</dbReference>
<dbReference type="Gene3D" id="1.10.260.40">
    <property type="entry name" value="lambda repressor-like DNA-binding domains"/>
    <property type="match status" value="1"/>
</dbReference>
<dbReference type="InterPro" id="IPR046335">
    <property type="entry name" value="LacI/GalR-like_sensor"/>
</dbReference>
<dbReference type="SUPFAM" id="SSF47413">
    <property type="entry name" value="lambda repressor-like DNA-binding domains"/>
    <property type="match status" value="1"/>
</dbReference>
<feature type="domain" description="HTH lacI-type" evidence="4">
    <location>
        <begin position="13"/>
        <end position="67"/>
    </location>
</feature>
<dbReference type="PROSITE" id="PS50932">
    <property type="entry name" value="HTH_LACI_2"/>
    <property type="match status" value="1"/>
</dbReference>
<dbReference type="InterPro" id="IPR028082">
    <property type="entry name" value="Peripla_BP_I"/>
</dbReference>
<dbReference type="PANTHER" id="PTHR30146">
    <property type="entry name" value="LACI-RELATED TRANSCRIPTIONAL REPRESSOR"/>
    <property type="match status" value="1"/>
</dbReference>
<evidence type="ECO:0000313" key="5">
    <source>
        <dbReference type="EMBL" id="MCH6470147.1"/>
    </source>
</evidence>
<dbReference type="PANTHER" id="PTHR30146:SF109">
    <property type="entry name" value="HTH-TYPE TRANSCRIPTIONAL REGULATOR GALS"/>
    <property type="match status" value="1"/>
</dbReference>
<accession>A0ABS9U0X1</accession>
<keyword evidence="6" id="KW-1185">Reference proteome</keyword>
<name>A0ABS9U0X1_9MICC</name>
<evidence type="ECO:0000256" key="2">
    <source>
        <dbReference type="ARBA" id="ARBA00023125"/>
    </source>
</evidence>
<dbReference type="InterPro" id="IPR000843">
    <property type="entry name" value="HTH_LacI"/>
</dbReference>
<evidence type="ECO:0000313" key="6">
    <source>
        <dbReference type="Proteomes" id="UP001202922"/>
    </source>
</evidence>
<reference evidence="5 6" key="1">
    <citation type="submission" date="2022-03" db="EMBL/GenBank/DDBJ databases">
        <title>Sinomonas sp. isolated from a soil.</title>
        <authorList>
            <person name="Han J."/>
            <person name="Kim D.-U."/>
        </authorList>
    </citation>
    <scope>NUCLEOTIDE SEQUENCE [LARGE SCALE GENOMIC DNA]</scope>
    <source>
        <strain evidence="5 6">5-5</strain>
    </source>
</reference>
<proteinExistence type="predicted"/>
<keyword evidence="3" id="KW-0804">Transcription</keyword>
<dbReference type="CDD" id="cd01392">
    <property type="entry name" value="HTH_LacI"/>
    <property type="match status" value="1"/>
</dbReference>
<comment type="caution">
    <text evidence="5">The sequence shown here is derived from an EMBL/GenBank/DDBJ whole genome shotgun (WGS) entry which is preliminary data.</text>
</comment>
<sequence length="359" mass="37462">MNGEGPSPVVSRPTVSSVALLAGVSRQTVSNALNNPERLQPDTLKKVLATIAETGYVRSAAARQMRTARSGVLAYRLDPVRDGIGGAVLDTFLHALSVEAERRDYRVMLYTADSDEAELSQFSRLIQAQAVDAFILIETHRGDVRYQWLTEHGVPFSVFGRPWSDEGSGHGQVPTQDEGHAWVDVDGAAGTAEATSHLLGLGHREIAFLGWPKGSETGDERRRGWAETLGQAGIGSDRLESLDSEQPDGILAGADAAIRLLATGATAFVCASDSLGIGALSAVQAGGGQAAVVGFDDTPTAAALGLSSIRQPIEKAVSCALGSVFAQLDGASGVTEGPNLLLPQLIVRTSSRPVSGSPA</sequence>
<dbReference type="Pfam" id="PF13377">
    <property type="entry name" value="Peripla_BP_3"/>
    <property type="match status" value="1"/>
</dbReference>
<dbReference type="SMART" id="SM00354">
    <property type="entry name" value="HTH_LACI"/>
    <property type="match status" value="1"/>
</dbReference>
<dbReference type="InterPro" id="IPR010982">
    <property type="entry name" value="Lambda_DNA-bd_dom_sf"/>
</dbReference>
<dbReference type="Gene3D" id="3.40.50.2300">
    <property type="match status" value="2"/>
</dbReference>
<keyword evidence="1" id="KW-0805">Transcription regulation</keyword>